<dbReference type="RefSeq" id="WP_394821380.1">
    <property type="nucleotide sequence ID" value="NZ_CP089984.1"/>
</dbReference>
<dbReference type="PANTHER" id="PTHR35370">
    <property type="entry name" value="CYTOPLASMIC PROTEIN-RELATED-RELATED"/>
    <property type="match status" value="1"/>
</dbReference>
<dbReference type="InterPro" id="IPR010272">
    <property type="entry name" value="T6SS_TssF"/>
</dbReference>
<accession>A0ABZ2LRG5</accession>
<dbReference type="Pfam" id="PF05947">
    <property type="entry name" value="T6SS_TssF"/>
    <property type="match status" value="1"/>
</dbReference>
<evidence type="ECO:0000313" key="2">
    <source>
        <dbReference type="Proteomes" id="UP001370348"/>
    </source>
</evidence>
<evidence type="ECO:0000313" key="1">
    <source>
        <dbReference type="EMBL" id="WXB11760.1"/>
    </source>
</evidence>
<organism evidence="1 2">
    <name type="scientific">Pendulispora albinea</name>
    <dbReference type="NCBI Taxonomy" id="2741071"/>
    <lineage>
        <taxon>Bacteria</taxon>
        <taxon>Pseudomonadati</taxon>
        <taxon>Myxococcota</taxon>
        <taxon>Myxococcia</taxon>
        <taxon>Myxococcales</taxon>
        <taxon>Sorangiineae</taxon>
        <taxon>Pendulisporaceae</taxon>
        <taxon>Pendulispora</taxon>
    </lineage>
</organism>
<gene>
    <name evidence="1" type="primary">tssG</name>
    <name evidence="1" type="ORF">LZC94_28365</name>
</gene>
<proteinExistence type="predicted"/>
<sequence length="954" mass="103232">MARFPQGRIEALMAGARRFAALQPGLLAQAGYGPGNASLERVRRGVFALAAAVLDRISDFDLDSHRALAEVVAPSSMRPLPAATILEIESRRGPVWHVPAGAEVTSARDPWCRFRLVSPVDVGPYTVENVRAEGRSLRFDLVATADVPLERAVGDALRLYVDGPIPRALSLLMHVLARTERVELRAEGQGVRALGPVAPHGLEPGAMLAPEPDGPPMAGAFLQEYFVFPEKFAFFVLNGLSPALRGANARRATVTLRFTEPLPPGTPIAADGLRVGCVPAVNLFRTTAEPRTFGPGATSFPVRIAGVPRAHAEVYAVLSATAIPRDRMGPEIALPPVRRFAAERLSRDFPYAYSTRLVPSRVHLEADTVLTLTSPREAPPLLEPHILSLELLATNRSCRLAPGELDQPGTGMPPLLRVRNLLPASRYVPASMGADLALRAFARGAISQGDPLFALQSFLFALAPPQPIDEARYRASAARIHAVSALTIAPAEGEGGSRRGYRASLTIDETAFDGLGDVALFVRLLHGALDAHVATNAFFRCEARCTKTGERIAWPGERAHPTAHQHPCTAPSAGKTHGALHAHHEGFRTGTTSLLRRLVAAAPRYGFFEAARLVEHALSRGESHGAHRRLRFGQDASLSFPTGDVGSLTLTGDERHPQARLGLRFLGLVGTASPLAAAWTEHVIQEDDEGTLRAFYDVIHDAFAARLYDTWKARAIEGGFDLQGADPLSRILRSLAGIDAWTTVPDDPLPPMMALGLADFQRGAPHTIDVRTAEQLLQRLLPWPISLEPNVHQMVVVSPFDRAHLAGPRRTADSPSRKGACSTLGDDFVYGERRSDSEGIVRLHIGPVDRATYRTLMPGGAAYFELERLTRRIFDGKITVELEIHLKVEDAPKWQFGGRARLGVDTYYTAHRGQALHARVPLLTNADEARLELVTPPNGAAAEVDPAPHEENAC</sequence>
<dbReference type="InterPro" id="IPR010732">
    <property type="entry name" value="T6SS_TssG-like"/>
</dbReference>
<dbReference type="Pfam" id="PF06996">
    <property type="entry name" value="T6SS_TssG"/>
    <property type="match status" value="1"/>
</dbReference>
<dbReference type="EMBL" id="CP089984">
    <property type="protein sequence ID" value="WXB11760.1"/>
    <property type="molecule type" value="Genomic_DNA"/>
</dbReference>
<dbReference type="NCBIfam" id="TIGR03347">
    <property type="entry name" value="VI_chp_1"/>
    <property type="match status" value="1"/>
</dbReference>
<reference evidence="1 2" key="1">
    <citation type="submission" date="2021-12" db="EMBL/GenBank/DDBJ databases">
        <title>Discovery of the Pendulisporaceae a myxobacterial family with distinct sporulation behavior and unique specialized metabolism.</title>
        <authorList>
            <person name="Garcia R."/>
            <person name="Popoff A."/>
            <person name="Bader C.D."/>
            <person name="Loehr J."/>
            <person name="Walesch S."/>
            <person name="Walt C."/>
            <person name="Boldt J."/>
            <person name="Bunk B."/>
            <person name="Haeckl F.J.F.P.J."/>
            <person name="Gunesch A.P."/>
            <person name="Birkelbach J."/>
            <person name="Nuebel U."/>
            <person name="Pietschmann T."/>
            <person name="Bach T."/>
            <person name="Mueller R."/>
        </authorList>
    </citation>
    <scope>NUCLEOTIDE SEQUENCE [LARGE SCALE GENOMIC DNA]</scope>
    <source>
        <strain evidence="1 2">MSr11954</strain>
    </source>
</reference>
<keyword evidence="2" id="KW-1185">Reference proteome</keyword>
<dbReference type="Proteomes" id="UP001370348">
    <property type="component" value="Chromosome"/>
</dbReference>
<protein>
    <submittedName>
        <fullName evidence="1">Type VI secretion system baseplate subunit TssG</fullName>
    </submittedName>
</protein>
<dbReference type="PANTHER" id="PTHR35370:SF1">
    <property type="entry name" value="TYPE VI SECRETION SYSTEM COMPONENT TSSF1"/>
    <property type="match status" value="1"/>
</dbReference>
<name>A0ABZ2LRG5_9BACT</name>